<comment type="caution">
    <text evidence="3">The sequence shown here is derived from an EMBL/GenBank/DDBJ whole genome shotgun (WGS) entry which is preliminary data.</text>
</comment>
<dbReference type="PROSITE" id="PS50097">
    <property type="entry name" value="BTB"/>
    <property type="match status" value="1"/>
</dbReference>
<sequence length="637" mass="73241">MDFEKFRRTGELSDITVIVDKTEFKLHKFPLFTKSNYFKKAIASASTPYIIRLDNNFPGGAEVFNQLADYFYSIPISIDRKNLIPLRSAAYFIECDTLSTLLDKRFDEIILDARTKYDLTIPLLLLEQCTGEYQSWAKQTHMVDKCLECIIELLNFDVGVQMNKSDREIIVRLPLEWIIELIKLCPTENKRSILPIVKHYVTIHVLEQNQSEQITNLSSKKNDEEHHSAFTPVTKKEDIPVTTADEKRTIIDEIVRTLGNTLKQFPLVWLNSVYEKALELTCESEPTLSSYITEAIIDSTDLDDGMENIPDDVMARLLERVSKHKEDNIKDSHLLAKLSTLIDSYVERLRQRGTLTSEQFVKLASCIPKEQRNSYDSLLLALDDLLKNEKSTQLSNEEREELLSQVDFSRVNEETITACKSNKLIPQQLITDAALALCIKLRKQLEQTRNRLHLVESELSKSRLTYSSSSKFRSRNSDSSFRLPSRSRATYTNTYDLPDSNLTYSYSKYNREGDFDYILPSRYLSSSSSSRYEFNVVHLDIDINQCLLSSDPHASHLLYPLHSITLRQLLSHSAPIGPNDEVEATFLQAGNKVLTETIITIYPGDLLQMSAYPLSLYFRIFMNNRSSHLRPESIVEM</sequence>
<evidence type="ECO:0000313" key="3">
    <source>
        <dbReference type="EMBL" id="CAF1155029.1"/>
    </source>
</evidence>
<protein>
    <recommendedName>
        <fullName evidence="7">BTB domain-containing protein</fullName>
    </recommendedName>
</protein>
<dbReference type="Pfam" id="PF03000">
    <property type="entry name" value="NPH3"/>
    <property type="match status" value="1"/>
</dbReference>
<dbReference type="Pfam" id="PF00651">
    <property type="entry name" value="BTB"/>
    <property type="match status" value="1"/>
</dbReference>
<dbReference type="Gene3D" id="3.30.710.10">
    <property type="entry name" value="Potassium Channel Kv1.1, Chain A"/>
    <property type="match status" value="1"/>
</dbReference>
<dbReference type="InterPro" id="IPR027356">
    <property type="entry name" value="NPH3_dom"/>
</dbReference>
<dbReference type="EMBL" id="CAJNOH010000960">
    <property type="protein sequence ID" value="CAF1155029.1"/>
    <property type="molecule type" value="Genomic_DNA"/>
</dbReference>
<dbReference type="AlphaFoldDB" id="A0A814T5T5"/>
<reference evidence="3" key="1">
    <citation type="submission" date="2021-02" db="EMBL/GenBank/DDBJ databases">
        <authorList>
            <person name="Nowell W R."/>
        </authorList>
    </citation>
    <scope>NUCLEOTIDE SEQUENCE</scope>
</reference>
<proteinExistence type="predicted"/>
<evidence type="ECO:0000313" key="6">
    <source>
        <dbReference type="Proteomes" id="UP000663870"/>
    </source>
</evidence>
<dbReference type="EMBL" id="CAJNOL010001678">
    <property type="protein sequence ID" value="CAF1402663.1"/>
    <property type="molecule type" value="Genomic_DNA"/>
</dbReference>
<dbReference type="SMART" id="SM00225">
    <property type="entry name" value="BTB"/>
    <property type="match status" value="1"/>
</dbReference>
<accession>A0A814T5T5</accession>
<feature type="domain" description="NPH3" evidence="2">
    <location>
        <begin position="312"/>
        <end position="440"/>
    </location>
</feature>
<dbReference type="InterPro" id="IPR000210">
    <property type="entry name" value="BTB/POZ_dom"/>
</dbReference>
<dbReference type="PANTHER" id="PTHR32370">
    <property type="entry name" value="OS12G0117600 PROTEIN"/>
    <property type="match status" value="1"/>
</dbReference>
<keyword evidence="6" id="KW-1185">Reference proteome</keyword>
<evidence type="ECO:0000313" key="5">
    <source>
        <dbReference type="Proteomes" id="UP000663854"/>
    </source>
</evidence>
<evidence type="ECO:0000259" key="2">
    <source>
        <dbReference type="PROSITE" id="PS51649"/>
    </source>
</evidence>
<dbReference type="Proteomes" id="UP000663870">
    <property type="component" value="Unassembled WGS sequence"/>
</dbReference>
<organism evidence="3 5">
    <name type="scientific">Rotaria sordida</name>
    <dbReference type="NCBI Taxonomy" id="392033"/>
    <lineage>
        <taxon>Eukaryota</taxon>
        <taxon>Metazoa</taxon>
        <taxon>Spiralia</taxon>
        <taxon>Gnathifera</taxon>
        <taxon>Rotifera</taxon>
        <taxon>Eurotatoria</taxon>
        <taxon>Bdelloidea</taxon>
        <taxon>Philodinida</taxon>
        <taxon>Philodinidae</taxon>
        <taxon>Rotaria</taxon>
    </lineage>
</organism>
<dbReference type="InterPro" id="IPR043454">
    <property type="entry name" value="NPH3/RPT2-like"/>
</dbReference>
<evidence type="ECO:0000313" key="4">
    <source>
        <dbReference type="EMBL" id="CAF1402663.1"/>
    </source>
</evidence>
<evidence type="ECO:0000259" key="1">
    <source>
        <dbReference type="PROSITE" id="PS50097"/>
    </source>
</evidence>
<name>A0A814T5T5_9BILA</name>
<dbReference type="PROSITE" id="PS51649">
    <property type="entry name" value="NPH3"/>
    <property type="match status" value="1"/>
</dbReference>
<feature type="domain" description="BTB" evidence="1">
    <location>
        <begin position="13"/>
        <end position="80"/>
    </location>
</feature>
<dbReference type="InterPro" id="IPR011333">
    <property type="entry name" value="SKP1/BTB/POZ_sf"/>
</dbReference>
<evidence type="ECO:0008006" key="7">
    <source>
        <dbReference type="Google" id="ProtNLM"/>
    </source>
</evidence>
<gene>
    <name evidence="4" type="ORF">JXQ802_LOCUS34797</name>
    <name evidence="3" type="ORF">PYM288_LOCUS22435</name>
</gene>
<dbReference type="SUPFAM" id="SSF54695">
    <property type="entry name" value="POZ domain"/>
    <property type="match status" value="1"/>
</dbReference>
<dbReference type="Proteomes" id="UP000663854">
    <property type="component" value="Unassembled WGS sequence"/>
</dbReference>